<dbReference type="Gene3D" id="1.10.340.70">
    <property type="match status" value="1"/>
</dbReference>
<organism evidence="1 2">
    <name type="scientific">Abeliophyllum distichum</name>
    <dbReference type="NCBI Taxonomy" id="126358"/>
    <lineage>
        <taxon>Eukaryota</taxon>
        <taxon>Viridiplantae</taxon>
        <taxon>Streptophyta</taxon>
        <taxon>Embryophyta</taxon>
        <taxon>Tracheophyta</taxon>
        <taxon>Spermatophyta</taxon>
        <taxon>Magnoliopsida</taxon>
        <taxon>eudicotyledons</taxon>
        <taxon>Gunneridae</taxon>
        <taxon>Pentapetalae</taxon>
        <taxon>asterids</taxon>
        <taxon>lamiids</taxon>
        <taxon>Lamiales</taxon>
        <taxon>Oleaceae</taxon>
        <taxon>Forsythieae</taxon>
        <taxon>Abeliophyllum</taxon>
    </lineage>
</organism>
<keyword evidence="2" id="KW-1185">Reference proteome</keyword>
<comment type="caution">
    <text evidence="1">The sequence shown here is derived from an EMBL/GenBank/DDBJ whole genome shotgun (WGS) entry which is preliminary data.</text>
</comment>
<accession>A0ABD1PEA2</accession>
<evidence type="ECO:0000313" key="1">
    <source>
        <dbReference type="EMBL" id="KAL2462205.1"/>
    </source>
</evidence>
<sequence>MAALSGNDVTTTTTNRIQKLLEKGTTTHYLVDLINQEKTRQFWLDDGLLKTKENLSLCAKRWRFEKILNHRNAMTHFGQGIRKRNALLHCCKRENYCPQMRNDIATYVKTYLVCQHNKKDH</sequence>
<proteinExistence type="predicted"/>
<dbReference type="EMBL" id="JBFOLK010000014">
    <property type="protein sequence ID" value="KAL2462205.1"/>
    <property type="molecule type" value="Genomic_DNA"/>
</dbReference>
<name>A0ABD1PEA2_9LAMI</name>
<protein>
    <submittedName>
        <fullName evidence="1">Nucleotidyltransferase</fullName>
    </submittedName>
</protein>
<evidence type="ECO:0000313" key="2">
    <source>
        <dbReference type="Proteomes" id="UP001604336"/>
    </source>
</evidence>
<dbReference type="AlphaFoldDB" id="A0ABD1PEA2"/>
<dbReference type="Proteomes" id="UP001604336">
    <property type="component" value="Unassembled WGS sequence"/>
</dbReference>
<gene>
    <name evidence="1" type="ORF">Adt_45625</name>
</gene>
<reference evidence="2" key="1">
    <citation type="submission" date="2024-07" db="EMBL/GenBank/DDBJ databases">
        <title>Two chromosome-level genome assemblies of Korean endemic species Abeliophyllum distichum and Forsythia ovata (Oleaceae).</title>
        <authorList>
            <person name="Jang H."/>
        </authorList>
    </citation>
    <scope>NUCLEOTIDE SEQUENCE [LARGE SCALE GENOMIC DNA]</scope>
</reference>